<sequence length="216" mass="24870">MKLSSRLDTIRNKVTTHYDHIWDCCCDHGQLGMALLASQPKSVIHFVDVVDSLMVELETRLNKYAADIQPQWQVHCMDVAQLPLVNDSKNLIIIAGVGGDLLIELVRSIYQCNKDADLEFILCPVLHNHRVRRELIEMGFGLISETLVKENQRFYEVLHVSNRATQPLHCIGSEMWDLSNTEHQEYLHKTIAHYKRMEANPKCSEKVSHLYAHLLN</sequence>
<comment type="caution">
    <text evidence="1">The sequence shown here is derived from an EMBL/GenBank/DDBJ whole genome shotgun (WGS) entry which is preliminary data.</text>
</comment>
<organism evidence="1 2">
    <name type="scientific">Aliivibrio fischeri</name>
    <name type="common">Vibrio fischeri</name>
    <dbReference type="NCBI Taxonomy" id="668"/>
    <lineage>
        <taxon>Bacteria</taxon>
        <taxon>Pseudomonadati</taxon>
        <taxon>Pseudomonadota</taxon>
        <taxon>Gammaproteobacteria</taxon>
        <taxon>Vibrionales</taxon>
        <taxon>Vibrionaceae</taxon>
        <taxon>Aliivibrio</taxon>
    </lineage>
</organism>
<keyword evidence="1" id="KW-0808">Transferase</keyword>
<dbReference type="GO" id="GO:0008168">
    <property type="term" value="F:methyltransferase activity"/>
    <property type="evidence" value="ECO:0007669"/>
    <property type="project" value="UniProtKB-KW"/>
</dbReference>
<dbReference type="SUPFAM" id="SSF53335">
    <property type="entry name" value="S-adenosyl-L-methionine-dependent methyltransferases"/>
    <property type="match status" value="1"/>
</dbReference>
<dbReference type="EMBL" id="BJTZ01000001">
    <property type="protein sequence ID" value="GEK12316.1"/>
    <property type="molecule type" value="Genomic_DNA"/>
</dbReference>
<dbReference type="InterPro" id="IPR016876">
    <property type="entry name" value="UCP028234"/>
</dbReference>
<dbReference type="Gene3D" id="3.40.50.150">
    <property type="entry name" value="Vaccinia Virus protein VP39"/>
    <property type="match status" value="1"/>
</dbReference>
<dbReference type="PANTHER" id="PTHR38451">
    <property type="entry name" value="TRNA (ADENINE(22)-N(1))-METHYLTRANSFERASE"/>
    <property type="match status" value="1"/>
</dbReference>
<proteinExistence type="predicted"/>
<reference evidence="1 2" key="1">
    <citation type="submission" date="2019-07" db="EMBL/GenBank/DDBJ databases">
        <title>Whole genome shotgun sequence of Aliivibrio fischeri NBRC 101058.</title>
        <authorList>
            <person name="Hosoyama A."/>
            <person name="Uohara A."/>
            <person name="Ohji S."/>
            <person name="Ichikawa N."/>
        </authorList>
    </citation>
    <scope>NUCLEOTIDE SEQUENCE [LARGE SCALE GENOMIC DNA]</scope>
    <source>
        <strain evidence="1 2">NBRC 101058</strain>
    </source>
</reference>
<evidence type="ECO:0000313" key="1">
    <source>
        <dbReference type="EMBL" id="GEK12316.1"/>
    </source>
</evidence>
<evidence type="ECO:0000313" key="2">
    <source>
        <dbReference type="Proteomes" id="UP000321787"/>
    </source>
</evidence>
<dbReference type="PIRSF" id="PIRSF028234">
    <property type="entry name" value="UCP028234"/>
    <property type="match status" value="1"/>
</dbReference>
<dbReference type="PANTHER" id="PTHR38451:SF1">
    <property type="entry name" value="TRNA (ADENINE(22)-N(1))-METHYLTRANSFERASE"/>
    <property type="match status" value="1"/>
</dbReference>
<protein>
    <submittedName>
        <fullName evidence="1">SAM-dependent methyltransferase</fullName>
    </submittedName>
</protein>
<dbReference type="InterPro" id="IPR029063">
    <property type="entry name" value="SAM-dependent_MTases_sf"/>
</dbReference>
<accession>A0A510UCP2</accession>
<dbReference type="FunFam" id="3.40.50.150:FF:000442">
    <property type="entry name" value="tRNA (Adenine22-N1)-methyltransferase TrmK"/>
    <property type="match status" value="1"/>
</dbReference>
<dbReference type="GO" id="GO:0032259">
    <property type="term" value="P:methylation"/>
    <property type="evidence" value="ECO:0007669"/>
    <property type="project" value="UniProtKB-KW"/>
</dbReference>
<name>A0A510UCP2_ALIFS</name>
<dbReference type="AlphaFoldDB" id="A0A510UCP2"/>
<gene>
    <name evidence="1" type="ORF">AFI02nite_03520</name>
</gene>
<dbReference type="Pfam" id="PF12847">
    <property type="entry name" value="Methyltransf_18"/>
    <property type="match status" value="1"/>
</dbReference>
<dbReference type="RefSeq" id="WP_146861121.1">
    <property type="nucleotide sequence ID" value="NZ_BJTZ01000001.1"/>
</dbReference>
<keyword evidence="1" id="KW-0489">Methyltransferase</keyword>
<dbReference type="Proteomes" id="UP000321787">
    <property type="component" value="Unassembled WGS sequence"/>
</dbReference>